<evidence type="ECO:0008006" key="4">
    <source>
        <dbReference type="Google" id="ProtNLM"/>
    </source>
</evidence>
<evidence type="ECO:0000313" key="2">
    <source>
        <dbReference type="EMBL" id="KAK2599488.1"/>
    </source>
</evidence>
<keyword evidence="3" id="KW-1185">Reference proteome</keyword>
<evidence type="ECO:0000313" key="3">
    <source>
        <dbReference type="Proteomes" id="UP001265746"/>
    </source>
</evidence>
<name>A0AAD9S517_PHOAM</name>
<dbReference type="EMBL" id="JAUJFL010000007">
    <property type="protein sequence ID" value="KAK2599488.1"/>
    <property type="molecule type" value="Genomic_DNA"/>
</dbReference>
<dbReference type="Gene3D" id="3.40.50.1110">
    <property type="entry name" value="SGNH hydrolase"/>
    <property type="match status" value="1"/>
</dbReference>
<feature type="region of interest" description="Disordered" evidence="1">
    <location>
        <begin position="1"/>
        <end position="22"/>
    </location>
</feature>
<proteinExistence type="predicted"/>
<feature type="compositionally biased region" description="Polar residues" evidence="1">
    <location>
        <begin position="240"/>
        <end position="251"/>
    </location>
</feature>
<dbReference type="InterPro" id="IPR036514">
    <property type="entry name" value="SGNH_hydro_sf"/>
</dbReference>
<sequence>MAVAESSAAASKHTSTSTSLNQLDPSHILNLARAHSKTKDRTLTTARKHLQDVEAKARPVRVALLGASMIERMTTTGRCESFDPWPSETMLPETSLRALNEERENLNEMPISRKEGVANFGCGGDKIENVLYRLVGDDSQNLKGLVHELSPAKGGNAIQRKPKLWVVQAGTNNLHSKKGLTDASLLSLEILLRVLHQESPEGSKFLLTGLFYRTDILTELVDKANVSLRHIVVKLEQEVSGGQQSTDQSHGASHRASETTTPAEMLPSDHHETGPPPPWDRADGTFRFLPAPRIDDFDAFFEDHVHLNEKGYRKWMDTLLPKVDEILRPAPPPDDPNPKKPQFDENKDVHQFSNFDPVTPAVPSAD</sequence>
<dbReference type="InterPro" id="IPR001087">
    <property type="entry name" value="GDSL"/>
</dbReference>
<feature type="compositionally biased region" description="Low complexity" evidence="1">
    <location>
        <begin position="1"/>
        <end position="19"/>
    </location>
</feature>
<feature type="compositionally biased region" description="Basic and acidic residues" evidence="1">
    <location>
        <begin position="336"/>
        <end position="350"/>
    </location>
</feature>
<dbReference type="Pfam" id="PF00657">
    <property type="entry name" value="Lipase_GDSL"/>
    <property type="match status" value="1"/>
</dbReference>
<comment type="caution">
    <text evidence="2">The sequence shown here is derived from an EMBL/GenBank/DDBJ whole genome shotgun (WGS) entry which is preliminary data.</text>
</comment>
<protein>
    <recommendedName>
        <fullName evidence="4">SGNH hydrolase-type esterase domain-containing protein</fullName>
    </recommendedName>
</protein>
<feature type="region of interest" description="Disordered" evidence="1">
    <location>
        <begin position="238"/>
        <end position="285"/>
    </location>
</feature>
<gene>
    <name evidence="2" type="ORF">N8I77_011239</name>
</gene>
<accession>A0AAD9S517</accession>
<organism evidence="2 3">
    <name type="scientific">Phomopsis amygdali</name>
    <name type="common">Fusicoccum amygdali</name>
    <dbReference type="NCBI Taxonomy" id="1214568"/>
    <lineage>
        <taxon>Eukaryota</taxon>
        <taxon>Fungi</taxon>
        <taxon>Dikarya</taxon>
        <taxon>Ascomycota</taxon>
        <taxon>Pezizomycotina</taxon>
        <taxon>Sordariomycetes</taxon>
        <taxon>Sordariomycetidae</taxon>
        <taxon>Diaporthales</taxon>
        <taxon>Diaporthaceae</taxon>
        <taxon>Diaporthe</taxon>
    </lineage>
</organism>
<dbReference type="GO" id="GO:0016788">
    <property type="term" value="F:hydrolase activity, acting on ester bonds"/>
    <property type="evidence" value="ECO:0007669"/>
    <property type="project" value="InterPro"/>
</dbReference>
<dbReference type="SUPFAM" id="SSF52266">
    <property type="entry name" value="SGNH hydrolase"/>
    <property type="match status" value="1"/>
</dbReference>
<dbReference type="Proteomes" id="UP001265746">
    <property type="component" value="Unassembled WGS sequence"/>
</dbReference>
<feature type="region of interest" description="Disordered" evidence="1">
    <location>
        <begin position="326"/>
        <end position="366"/>
    </location>
</feature>
<dbReference type="AlphaFoldDB" id="A0AAD9S517"/>
<evidence type="ECO:0000256" key="1">
    <source>
        <dbReference type="SAM" id="MobiDB-lite"/>
    </source>
</evidence>
<reference evidence="2" key="1">
    <citation type="submission" date="2023-06" db="EMBL/GenBank/DDBJ databases">
        <authorList>
            <person name="Noh H."/>
        </authorList>
    </citation>
    <scope>NUCLEOTIDE SEQUENCE</scope>
    <source>
        <strain evidence="2">DUCC20226</strain>
    </source>
</reference>